<dbReference type="STRING" id="1095629.A0A0C9Y5Q3"/>
<feature type="compositionally biased region" description="Basic residues" evidence="5">
    <location>
        <begin position="478"/>
        <end position="487"/>
    </location>
</feature>
<dbReference type="GO" id="GO:0003723">
    <property type="term" value="F:RNA binding"/>
    <property type="evidence" value="ECO:0007669"/>
    <property type="project" value="TreeGrafter"/>
</dbReference>
<dbReference type="Proteomes" id="UP000054477">
    <property type="component" value="Unassembled WGS sequence"/>
</dbReference>
<dbReference type="InterPro" id="IPR039754">
    <property type="entry name" value="Esf1"/>
</dbReference>
<dbReference type="Pfam" id="PF25121">
    <property type="entry name" value="RRM_ESF1"/>
    <property type="match status" value="1"/>
</dbReference>
<evidence type="ECO:0008006" key="10">
    <source>
        <dbReference type="Google" id="ProtNLM"/>
    </source>
</evidence>
<dbReference type="GO" id="GO:0005730">
    <property type="term" value="C:nucleolus"/>
    <property type="evidence" value="ECO:0007669"/>
    <property type="project" value="UniProtKB-SubCell"/>
</dbReference>
<keyword evidence="3" id="KW-0175">Coiled coil</keyword>
<dbReference type="PANTHER" id="PTHR12202:SF0">
    <property type="entry name" value="ESF1 HOMOLOG"/>
    <property type="match status" value="1"/>
</dbReference>
<evidence type="ECO:0000256" key="1">
    <source>
        <dbReference type="ARBA" id="ARBA00004604"/>
    </source>
</evidence>
<feature type="region of interest" description="Disordered" evidence="5">
    <location>
        <begin position="1"/>
        <end position="23"/>
    </location>
</feature>
<feature type="compositionally biased region" description="Basic and acidic residues" evidence="5">
    <location>
        <begin position="238"/>
        <end position="257"/>
    </location>
</feature>
<keyword evidence="4" id="KW-0539">Nucleus</keyword>
<dbReference type="Pfam" id="PF08159">
    <property type="entry name" value="NUC153"/>
    <property type="match status" value="1"/>
</dbReference>
<evidence type="ECO:0000256" key="3">
    <source>
        <dbReference type="ARBA" id="ARBA00023054"/>
    </source>
</evidence>
<dbReference type="HOGENOM" id="CLU_010564_0_1_1"/>
<evidence type="ECO:0000256" key="5">
    <source>
        <dbReference type="SAM" id="MobiDB-lite"/>
    </source>
</evidence>
<dbReference type="EMBL" id="KN838559">
    <property type="protein sequence ID" value="KIK05467.1"/>
    <property type="molecule type" value="Genomic_DNA"/>
</dbReference>
<evidence type="ECO:0000256" key="4">
    <source>
        <dbReference type="ARBA" id="ARBA00023242"/>
    </source>
</evidence>
<feature type="region of interest" description="Disordered" evidence="5">
    <location>
        <begin position="619"/>
        <end position="713"/>
    </location>
</feature>
<feature type="region of interest" description="Disordered" evidence="5">
    <location>
        <begin position="398"/>
        <end position="602"/>
    </location>
</feature>
<feature type="compositionally biased region" description="Basic and acidic residues" evidence="5">
    <location>
        <begin position="1"/>
        <end position="15"/>
    </location>
</feature>
<dbReference type="AlphaFoldDB" id="A0A0C9Y5Q3"/>
<dbReference type="InterPro" id="IPR012580">
    <property type="entry name" value="NUC153"/>
</dbReference>
<feature type="region of interest" description="Disordered" evidence="5">
    <location>
        <begin position="235"/>
        <end position="258"/>
    </location>
</feature>
<dbReference type="InterPro" id="IPR056750">
    <property type="entry name" value="RRM_ESF1"/>
</dbReference>
<dbReference type="OrthoDB" id="431825at2759"/>
<sequence length="713" mass="81184">MSDPRFARVKSDPRFRRPKKHQAKVIVDERFKGVFEQGKDKKGKSVRVDKYGRPIAATNDQDNLRKFYRLEEDATEVITKPDLARGEVLLESSDEDDDAEDGSDNDSDPGGIINIGGDRARPITIPRDNEEAEIDLDEDAFADLEAQAAAYNKDRPDDDEQVTRTRRLAVVNLDWDHVRAGHLYKICSSLVSPSAPLLRASENQSDQKRRKNESGQVNVVRGKVQNVRVYPSQFGQERMAKEEKEGPPPEIFKKKLNDDEEVDEKNIYDVGGENDYNEDALRKYQLERMRYYYAVVTCDTVDAASHIYNELEGTELERSANVFDLSFVPDDMTFESEPRDEATENLNAKGIDFVTDALRHSKVKLTWDEDDAERNQITRRTLTRKEIDDADFKAYLANTSSESEAEQASNSRKKDKKASRDKLRALLLGGNDEAMPEGWGEGVGGDGDVDMEVTFTPGLTDNKGQDDETTLEKYQRKVREKKKRRKGEVKDSSGKNDENVRDDFFDVESEDAVEVKLDVQSMTDRQKREGVAGHNEKGDVETSHREVTSEELALLVASDNPNTEPRHFDLKSVIKAEKKKGRKGRKGKKGKEDQEDQETQEDFVINVKDDRFRALHEDHQFAIDPSNPQFKKTKGMSALLEERQKRQREQRSKQEPEEGPASKRAHATVVGDKSLQNLVESVKRKSAITEARKGKRRKLEGNSERDKRDVHTS</sequence>
<feature type="compositionally biased region" description="Basic and acidic residues" evidence="5">
    <location>
        <begin position="564"/>
        <end position="576"/>
    </location>
</feature>
<dbReference type="GO" id="GO:0006364">
    <property type="term" value="P:rRNA processing"/>
    <property type="evidence" value="ECO:0007669"/>
    <property type="project" value="InterPro"/>
</dbReference>
<feature type="compositionally biased region" description="Basic and acidic residues" evidence="5">
    <location>
        <begin position="640"/>
        <end position="656"/>
    </location>
</feature>
<gene>
    <name evidence="8" type="ORF">K443DRAFT_342169</name>
</gene>
<feature type="compositionally biased region" description="Basic and acidic residues" evidence="5">
    <location>
        <begin position="699"/>
        <end position="713"/>
    </location>
</feature>
<protein>
    <recommendedName>
        <fullName evidence="10">NUC153 domain-containing protein</fullName>
    </recommendedName>
</protein>
<keyword evidence="9" id="KW-1185">Reference proteome</keyword>
<feature type="domain" description="NUC153" evidence="6">
    <location>
        <begin position="609"/>
        <end position="636"/>
    </location>
</feature>
<feature type="compositionally biased region" description="Basic and acidic residues" evidence="5">
    <location>
        <begin position="488"/>
        <end position="504"/>
    </location>
</feature>
<proteinExistence type="inferred from homology"/>
<evidence type="ECO:0000259" key="6">
    <source>
        <dbReference type="Pfam" id="PF08159"/>
    </source>
</evidence>
<feature type="compositionally biased region" description="Basic and acidic residues" evidence="5">
    <location>
        <begin position="463"/>
        <end position="477"/>
    </location>
</feature>
<dbReference type="PANTHER" id="PTHR12202">
    <property type="entry name" value="ESF1 HOMOLOG"/>
    <property type="match status" value="1"/>
</dbReference>
<accession>A0A0C9Y5Q3</accession>
<feature type="compositionally biased region" description="Acidic residues" evidence="5">
    <location>
        <begin position="92"/>
        <end position="107"/>
    </location>
</feature>
<feature type="domain" description="ESF1 RRM" evidence="7">
    <location>
        <begin position="165"/>
        <end position="343"/>
    </location>
</feature>
<organism evidence="8 9">
    <name type="scientific">Laccaria amethystina LaAM-08-1</name>
    <dbReference type="NCBI Taxonomy" id="1095629"/>
    <lineage>
        <taxon>Eukaryota</taxon>
        <taxon>Fungi</taxon>
        <taxon>Dikarya</taxon>
        <taxon>Basidiomycota</taxon>
        <taxon>Agaricomycotina</taxon>
        <taxon>Agaricomycetes</taxon>
        <taxon>Agaricomycetidae</taxon>
        <taxon>Agaricales</taxon>
        <taxon>Agaricineae</taxon>
        <taxon>Hydnangiaceae</taxon>
        <taxon>Laccaria</taxon>
    </lineage>
</organism>
<evidence type="ECO:0000313" key="9">
    <source>
        <dbReference type="Proteomes" id="UP000054477"/>
    </source>
</evidence>
<reference evidence="9" key="2">
    <citation type="submission" date="2015-01" db="EMBL/GenBank/DDBJ databases">
        <title>Evolutionary Origins and Diversification of the Mycorrhizal Mutualists.</title>
        <authorList>
            <consortium name="DOE Joint Genome Institute"/>
            <consortium name="Mycorrhizal Genomics Consortium"/>
            <person name="Kohler A."/>
            <person name="Kuo A."/>
            <person name="Nagy L.G."/>
            <person name="Floudas D."/>
            <person name="Copeland A."/>
            <person name="Barry K.W."/>
            <person name="Cichocki N."/>
            <person name="Veneault-Fourrey C."/>
            <person name="LaButti K."/>
            <person name="Lindquist E.A."/>
            <person name="Lipzen A."/>
            <person name="Lundell T."/>
            <person name="Morin E."/>
            <person name="Murat C."/>
            <person name="Riley R."/>
            <person name="Ohm R."/>
            <person name="Sun H."/>
            <person name="Tunlid A."/>
            <person name="Henrissat B."/>
            <person name="Grigoriev I.V."/>
            <person name="Hibbett D.S."/>
            <person name="Martin F."/>
        </authorList>
    </citation>
    <scope>NUCLEOTIDE SEQUENCE [LARGE SCALE GENOMIC DNA]</scope>
    <source>
        <strain evidence="9">LaAM-08-1</strain>
    </source>
</reference>
<feature type="compositionally biased region" description="Basic and acidic residues" evidence="5">
    <location>
        <begin position="524"/>
        <end position="548"/>
    </location>
</feature>
<comment type="subcellular location">
    <subcellularLocation>
        <location evidence="1">Nucleus</location>
        <location evidence="1">Nucleolus</location>
    </subcellularLocation>
</comment>
<reference evidence="8 9" key="1">
    <citation type="submission" date="2014-04" db="EMBL/GenBank/DDBJ databases">
        <authorList>
            <consortium name="DOE Joint Genome Institute"/>
            <person name="Kuo A."/>
            <person name="Kohler A."/>
            <person name="Nagy L.G."/>
            <person name="Floudas D."/>
            <person name="Copeland A."/>
            <person name="Barry K.W."/>
            <person name="Cichocki N."/>
            <person name="Veneault-Fourrey C."/>
            <person name="LaButti K."/>
            <person name="Lindquist E.A."/>
            <person name="Lipzen A."/>
            <person name="Lundell T."/>
            <person name="Morin E."/>
            <person name="Murat C."/>
            <person name="Sun H."/>
            <person name="Tunlid A."/>
            <person name="Henrissat B."/>
            <person name="Grigoriev I.V."/>
            <person name="Hibbett D.S."/>
            <person name="Martin F."/>
            <person name="Nordberg H.P."/>
            <person name="Cantor M.N."/>
            <person name="Hua S.X."/>
        </authorList>
    </citation>
    <scope>NUCLEOTIDE SEQUENCE [LARGE SCALE GENOMIC DNA]</scope>
    <source>
        <strain evidence="8 9">LaAM-08-1</strain>
    </source>
</reference>
<name>A0A0C9Y5Q3_9AGAR</name>
<feature type="compositionally biased region" description="Basic residues" evidence="5">
    <location>
        <begin position="577"/>
        <end position="589"/>
    </location>
</feature>
<evidence type="ECO:0000256" key="2">
    <source>
        <dbReference type="ARBA" id="ARBA00009087"/>
    </source>
</evidence>
<feature type="region of interest" description="Disordered" evidence="5">
    <location>
        <begin position="82"/>
        <end position="123"/>
    </location>
</feature>
<evidence type="ECO:0000259" key="7">
    <source>
        <dbReference type="Pfam" id="PF25121"/>
    </source>
</evidence>
<feature type="compositionally biased region" description="Low complexity" evidence="5">
    <location>
        <begin position="398"/>
        <end position="410"/>
    </location>
</feature>
<evidence type="ECO:0000313" key="8">
    <source>
        <dbReference type="EMBL" id="KIK05467.1"/>
    </source>
</evidence>
<comment type="similarity">
    <text evidence="2">Belongs to the ESF1 family.</text>
</comment>